<name>W1XWU4_9ZZZZ</name>
<accession>W1XWU4</accession>
<sequence length="30" mass="3356">ITSELSEQFAKSKELEDQIRKSLEGLGYGV</sequence>
<feature type="non-terminal residue" evidence="1">
    <location>
        <position position="1"/>
    </location>
</feature>
<reference evidence="1" key="1">
    <citation type="submission" date="2013-12" db="EMBL/GenBank/DDBJ databases">
        <title>A Varibaculum cambriense genome reconstructed from a premature infant gut community with otherwise low bacterial novelty that shifts toward anaerobic metabolism during the third week of life.</title>
        <authorList>
            <person name="Brown C.T."/>
            <person name="Sharon I."/>
            <person name="Thomas B.C."/>
            <person name="Castelle C.J."/>
            <person name="Morowitz M.J."/>
            <person name="Banfield J.F."/>
        </authorList>
    </citation>
    <scope>NUCLEOTIDE SEQUENCE</scope>
</reference>
<comment type="caution">
    <text evidence="1">The sequence shown here is derived from an EMBL/GenBank/DDBJ whole genome shotgun (WGS) entry which is preliminary data.</text>
</comment>
<proteinExistence type="predicted"/>
<dbReference type="AlphaFoldDB" id="W1XWU4"/>
<organism evidence="1">
    <name type="scientific">human gut metagenome</name>
    <dbReference type="NCBI Taxonomy" id="408170"/>
    <lineage>
        <taxon>unclassified sequences</taxon>
        <taxon>metagenomes</taxon>
        <taxon>organismal metagenomes</taxon>
    </lineage>
</organism>
<protein>
    <submittedName>
        <fullName evidence="1">Uncharacterized protein</fullName>
    </submittedName>
</protein>
<dbReference type="EMBL" id="AZMM01010800">
    <property type="protein sequence ID" value="ETJ34783.1"/>
    <property type="molecule type" value="Genomic_DNA"/>
</dbReference>
<gene>
    <name evidence="1" type="ORF">Q604_UNBC10800G0001</name>
</gene>
<evidence type="ECO:0000313" key="1">
    <source>
        <dbReference type="EMBL" id="ETJ34783.1"/>
    </source>
</evidence>